<feature type="domain" description="Luciferase-like" evidence="2">
    <location>
        <begin position="6"/>
        <end position="303"/>
    </location>
</feature>
<dbReference type="GO" id="GO:0005829">
    <property type="term" value="C:cytosol"/>
    <property type="evidence" value="ECO:0007669"/>
    <property type="project" value="TreeGrafter"/>
</dbReference>
<dbReference type="CDD" id="cd00347">
    <property type="entry name" value="Flavin_utilizing_monoxygenases"/>
    <property type="match status" value="1"/>
</dbReference>
<gene>
    <name evidence="3" type="primary">ywcH</name>
    <name evidence="3" type="ordered locus">KNP414_05321</name>
</gene>
<dbReference type="FunFam" id="3.20.20.30:FF:000002">
    <property type="entry name" value="LLM class flavin-dependent oxidoreductase"/>
    <property type="match status" value="1"/>
</dbReference>
<reference evidence="4" key="1">
    <citation type="submission" date="2011-06" db="EMBL/GenBank/DDBJ databases">
        <title>Complete genome sequence of Paenibacillus mucilaginosus KNP414.</title>
        <authorList>
            <person name="Wang J."/>
            <person name="Hu S."/>
            <person name="Hu X."/>
            <person name="Zhang B."/>
            <person name="Dong D."/>
            <person name="Zhang S."/>
            <person name="Zhao K."/>
            <person name="Wu D."/>
        </authorList>
    </citation>
    <scope>NUCLEOTIDE SEQUENCE [LARGE SCALE GENOMIC DNA]</scope>
    <source>
        <strain evidence="4">KNP414</strain>
    </source>
</reference>
<evidence type="ECO:0000259" key="2">
    <source>
        <dbReference type="Pfam" id="PF00296"/>
    </source>
</evidence>
<dbReference type="InterPro" id="IPR050766">
    <property type="entry name" value="Bact_Lucif_Oxidored"/>
</dbReference>
<dbReference type="PATRIC" id="fig|1036673.3.peg.4931"/>
<protein>
    <submittedName>
        <fullName evidence="3">YwcH</fullName>
    </submittedName>
</protein>
<dbReference type="InterPro" id="IPR019949">
    <property type="entry name" value="CmoO-like"/>
</dbReference>
<reference evidence="3 4" key="2">
    <citation type="journal article" date="2013" name="Genome Announc.">
        <title>Genome Sequence of Growth-Improving Paenibacillus mucilaginosus Strain KNP414.</title>
        <authorList>
            <person name="Lu J.J."/>
            <person name="Wang J.F."/>
            <person name="Hu X.F."/>
        </authorList>
    </citation>
    <scope>NUCLEOTIDE SEQUENCE [LARGE SCALE GENOMIC DNA]</scope>
    <source>
        <strain evidence="3 4">KNP414</strain>
    </source>
</reference>
<dbReference type="NCBIfam" id="TIGR03558">
    <property type="entry name" value="oxido_grp_1"/>
    <property type="match status" value="1"/>
</dbReference>
<evidence type="ECO:0000313" key="4">
    <source>
        <dbReference type="Proteomes" id="UP000006620"/>
    </source>
</evidence>
<dbReference type="Proteomes" id="UP000006620">
    <property type="component" value="Chromosome"/>
</dbReference>
<dbReference type="InterPro" id="IPR036661">
    <property type="entry name" value="Luciferase-like_sf"/>
</dbReference>
<accession>F8FE86</accession>
<evidence type="ECO:0000313" key="3">
    <source>
        <dbReference type="EMBL" id="AEI43845.1"/>
    </source>
</evidence>
<dbReference type="EMBL" id="CP002869">
    <property type="protein sequence ID" value="AEI43845.1"/>
    <property type="molecule type" value="Genomic_DNA"/>
</dbReference>
<dbReference type="Pfam" id="PF00296">
    <property type="entry name" value="Bac_luciferase"/>
    <property type="match status" value="1"/>
</dbReference>
<dbReference type="InterPro" id="IPR011251">
    <property type="entry name" value="Luciferase-like_dom"/>
</dbReference>
<dbReference type="Gene3D" id="3.20.20.30">
    <property type="entry name" value="Luciferase-like domain"/>
    <property type="match status" value="1"/>
</dbReference>
<dbReference type="KEGG" id="pms:KNP414_05321"/>
<dbReference type="GO" id="GO:0016705">
    <property type="term" value="F:oxidoreductase activity, acting on paired donors, with incorporation or reduction of molecular oxygen"/>
    <property type="evidence" value="ECO:0007669"/>
    <property type="project" value="InterPro"/>
</dbReference>
<evidence type="ECO:0000256" key="1">
    <source>
        <dbReference type="ARBA" id="ARBA00007789"/>
    </source>
</evidence>
<sequence>MNLHLSVLDQSPIPEGSTAGETLAETARLAKEAERLGFRRFWVSEHHAAGSLAGSSPEVLISHLAAVTSRIRLGSGGVMLPHYSAYKVAENFRLLEALYPGRIDVGLGRAPGGMPLATRALQEGRAADIDRYPEQVADLSAYLRDALPPGHRFAGLKASPVIPSVPPLWLLGSSDESARIAAEQGTAFAYAHFINGYGGPEAVRRYRDHFRPASEGDRPQSLVAVFTVCAETDEEAERLASSMDLSFLFHEKGVQRPGIPSPETAANYPYTAYDRMRIESNRSRMIVGSVTTVKAKLIEMSERYGTDELMIVTIMHDFEARLRSYRLLAEAFGQQQAPS</sequence>
<comment type="similarity">
    <text evidence="1">To bacterial alkanal monooxygenase alpha and beta chains.</text>
</comment>
<dbReference type="PANTHER" id="PTHR30137">
    <property type="entry name" value="LUCIFERASE-LIKE MONOOXYGENASE"/>
    <property type="match status" value="1"/>
</dbReference>
<proteinExistence type="predicted"/>
<organism evidence="3 4">
    <name type="scientific">Paenibacillus mucilaginosus (strain KNP414)</name>
    <dbReference type="NCBI Taxonomy" id="1036673"/>
    <lineage>
        <taxon>Bacteria</taxon>
        <taxon>Bacillati</taxon>
        <taxon>Bacillota</taxon>
        <taxon>Bacilli</taxon>
        <taxon>Bacillales</taxon>
        <taxon>Paenibacillaceae</taxon>
        <taxon>Paenibacillus</taxon>
    </lineage>
</organism>
<dbReference type="SUPFAM" id="SSF51679">
    <property type="entry name" value="Bacterial luciferase-like"/>
    <property type="match status" value="1"/>
</dbReference>
<dbReference type="PANTHER" id="PTHR30137:SF19">
    <property type="entry name" value="LUCIFERASE-LIKE MONOOXYGENASE"/>
    <property type="match status" value="1"/>
</dbReference>
<name>F8FE86_PAEMK</name>
<dbReference type="AlphaFoldDB" id="F8FE86"/>
<dbReference type="RefSeq" id="WP_013918998.1">
    <property type="nucleotide sequence ID" value="NC_015690.1"/>
</dbReference>
<dbReference type="HOGENOM" id="CLU_027853_9_0_9"/>